<dbReference type="RefSeq" id="XP_004256148.1">
    <property type="nucleotide sequence ID" value="XM_004256100.1"/>
</dbReference>
<feature type="compositionally biased region" description="Basic and acidic residues" evidence="2">
    <location>
        <begin position="1"/>
        <end position="25"/>
    </location>
</feature>
<evidence type="ECO:0000256" key="2">
    <source>
        <dbReference type="SAM" id="MobiDB-lite"/>
    </source>
</evidence>
<dbReference type="AlphaFoldDB" id="A0A0A1U578"/>
<name>A0A0A1U578_ENTIV</name>
<dbReference type="KEGG" id="eiv:EIN_125510"/>
<evidence type="ECO:0000256" key="1">
    <source>
        <dbReference type="SAM" id="Coils"/>
    </source>
</evidence>
<sequence>MKQKYQDELKSVRTELDQEKKEHAKTQLIKKSTRRISLKSQSELKDLRRTSRWLDKVKTMRDYKTASEELMRTKTELDEKQDKCDKLEDEVSEMKTELEALEQAAKTYKQSNKMQEKELTELNEQLDLERITAQQAKAQKKK</sequence>
<feature type="coiled-coil region" evidence="1">
    <location>
        <begin position="60"/>
        <end position="139"/>
    </location>
</feature>
<reference evidence="3 4" key="1">
    <citation type="submission" date="2012-10" db="EMBL/GenBank/DDBJ databases">
        <authorList>
            <person name="Zafar N."/>
            <person name="Inman J."/>
            <person name="Hall N."/>
            <person name="Lorenzi H."/>
            <person name="Caler E."/>
        </authorList>
    </citation>
    <scope>NUCLEOTIDE SEQUENCE [LARGE SCALE GENOMIC DNA]</scope>
    <source>
        <strain evidence="3 4">IP1</strain>
    </source>
</reference>
<dbReference type="EMBL" id="KB206630">
    <property type="protein sequence ID" value="ELP89377.1"/>
    <property type="molecule type" value="Genomic_DNA"/>
</dbReference>
<evidence type="ECO:0000313" key="3">
    <source>
        <dbReference type="EMBL" id="ELP89377.1"/>
    </source>
</evidence>
<gene>
    <name evidence="3" type="ORF">EIN_125510</name>
</gene>
<dbReference type="GeneID" id="14888368"/>
<keyword evidence="4" id="KW-1185">Reference proteome</keyword>
<dbReference type="Proteomes" id="UP000014680">
    <property type="component" value="Unassembled WGS sequence"/>
</dbReference>
<protein>
    <submittedName>
        <fullName evidence="3">Uncharacterized protein</fullName>
    </submittedName>
</protein>
<proteinExistence type="predicted"/>
<keyword evidence="1" id="KW-0175">Coiled coil</keyword>
<evidence type="ECO:0000313" key="4">
    <source>
        <dbReference type="Proteomes" id="UP000014680"/>
    </source>
</evidence>
<dbReference type="VEuPathDB" id="AmoebaDB:EIN_125510"/>
<accession>A0A0A1U578</accession>
<feature type="region of interest" description="Disordered" evidence="2">
    <location>
        <begin position="1"/>
        <end position="27"/>
    </location>
</feature>
<organism evidence="3 4">
    <name type="scientific">Entamoeba invadens IP1</name>
    <dbReference type="NCBI Taxonomy" id="370355"/>
    <lineage>
        <taxon>Eukaryota</taxon>
        <taxon>Amoebozoa</taxon>
        <taxon>Evosea</taxon>
        <taxon>Archamoebae</taxon>
        <taxon>Mastigamoebida</taxon>
        <taxon>Entamoebidae</taxon>
        <taxon>Entamoeba</taxon>
    </lineage>
</organism>